<dbReference type="PANTHER" id="PTHR33866:SF2">
    <property type="entry name" value="S-ADENOSYLMETHIONINE DECARBOXYLASE PROENZYME"/>
    <property type="match status" value="1"/>
</dbReference>
<gene>
    <name evidence="11" type="ORF">SAMN04489747_2314</name>
</gene>
<evidence type="ECO:0000256" key="3">
    <source>
        <dbReference type="ARBA" id="ARBA00022793"/>
    </source>
</evidence>
<evidence type="ECO:0000256" key="5">
    <source>
        <dbReference type="ARBA" id="ARBA00023066"/>
    </source>
</evidence>
<keyword evidence="4" id="KW-0068">Autocatalytic cleavage</keyword>
<reference evidence="11 12" key="1">
    <citation type="submission" date="2016-10" db="EMBL/GenBank/DDBJ databases">
        <authorList>
            <person name="de Groot N.N."/>
        </authorList>
    </citation>
    <scope>NUCLEOTIDE SEQUENCE [LARGE SCALE GENOMIC DNA]</scope>
    <source>
        <strain evidence="11 12">MON 2.2</strain>
    </source>
</reference>
<organism evidence="11 12">
    <name type="scientific">Auraticoccus monumenti</name>
    <dbReference type="NCBI Taxonomy" id="675864"/>
    <lineage>
        <taxon>Bacteria</taxon>
        <taxon>Bacillati</taxon>
        <taxon>Actinomycetota</taxon>
        <taxon>Actinomycetes</taxon>
        <taxon>Propionibacteriales</taxon>
        <taxon>Propionibacteriaceae</taxon>
        <taxon>Auraticoccus</taxon>
    </lineage>
</organism>
<sequence>MVLPRNTVHLFEVSGADAARLDDLGLVQRLLARVVRDAGLTPVAETAHRFSPQGLSLAVLLAESHIAVHTWPEAGTAYLTLTTCRLPEPGFGDHTADLVREELGATRVELRELV</sequence>
<name>A0A1G6ZKC1_9ACTN</name>
<protein>
    <submittedName>
        <fullName evidence="11">S-adenosylmethionine decarboxylase</fullName>
    </submittedName>
</protein>
<keyword evidence="8" id="KW-0456">Lyase</keyword>
<dbReference type="RefSeq" id="WP_157677090.1">
    <property type="nucleotide sequence ID" value="NZ_LT629688.1"/>
</dbReference>
<evidence type="ECO:0000256" key="9">
    <source>
        <dbReference type="ARBA" id="ARBA00023270"/>
    </source>
</evidence>
<dbReference type="EMBL" id="LT629688">
    <property type="protein sequence ID" value="SDE02757.1"/>
    <property type="molecule type" value="Genomic_DNA"/>
</dbReference>
<evidence type="ECO:0000313" key="11">
    <source>
        <dbReference type="EMBL" id="SDE02757.1"/>
    </source>
</evidence>
<dbReference type="PANTHER" id="PTHR33866">
    <property type="entry name" value="S-ADENOSYLMETHIONINE DECARBOXYLASE PROENZYME"/>
    <property type="match status" value="1"/>
</dbReference>
<dbReference type="Proteomes" id="UP000198546">
    <property type="component" value="Chromosome i"/>
</dbReference>
<keyword evidence="7" id="KW-0865">Zymogen</keyword>
<proteinExistence type="predicted"/>
<dbReference type="STRING" id="675864.SAMN04489747_2314"/>
<keyword evidence="12" id="KW-1185">Reference proteome</keyword>
<evidence type="ECO:0000256" key="4">
    <source>
        <dbReference type="ARBA" id="ARBA00022813"/>
    </source>
</evidence>
<dbReference type="SUPFAM" id="SSF56276">
    <property type="entry name" value="S-adenosylmethionine decarboxylase"/>
    <property type="match status" value="1"/>
</dbReference>
<keyword evidence="9" id="KW-0704">Schiff base</keyword>
<dbReference type="OrthoDB" id="9793120at2"/>
<evidence type="ECO:0000256" key="8">
    <source>
        <dbReference type="ARBA" id="ARBA00023239"/>
    </source>
</evidence>
<dbReference type="AlphaFoldDB" id="A0A1G6ZKC1"/>
<accession>A0A1G6ZKC1</accession>
<keyword evidence="2" id="KW-0949">S-adenosyl-L-methionine</keyword>
<dbReference type="Pfam" id="PF02675">
    <property type="entry name" value="AdoMet_dc"/>
    <property type="match status" value="1"/>
</dbReference>
<evidence type="ECO:0000256" key="7">
    <source>
        <dbReference type="ARBA" id="ARBA00023145"/>
    </source>
</evidence>
<evidence type="ECO:0000313" key="12">
    <source>
        <dbReference type="Proteomes" id="UP000198546"/>
    </source>
</evidence>
<keyword evidence="10" id="KW-0670">Pyruvate</keyword>
<keyword evidence="6" id="KW-0620">Polyamine biosynthesis</keyword>
<dbReference type="InterPro" id="IPR016067">
    <property type="entry name" value="S-AdoMet_deCO2ase_core"/>
</dbReference>
<keyword evidence="5" id="KW-0745">Spermidine biosynthesis</keyword>
<dbReference type="GO" id="GO:0005829">
    <property type="term" value="C:cytosol"/>
    <property type="evidence" value="ECO:0007669"/>
    <property type="project" value="TreeGrafter"/>
</dbReference>
<keyword evidence="3" id="KW-0210">Decarboxylase</keyword>
<comment type="cofactor">
    <cofactor evidence="1">
        <name>pyruvate</name>
        <dbReference type="ChEBI" id="CHEBI:15361"/>
    </cofactor>
</comment>
<evidence type="ECO:0000256" key="10">
    <source>
        <dbReference type="ARBA" id="ARBA00023317"/>
    </source>
</evidence>
<evidence type="ECO:0000256" key="6">
    <source>
        <dbReference type="ARBA" id="ARBA00023115"/>
    </source>
</evidence>
<evidence type="ECO:0000256" key="2">
    <source>
        <dbReference type="ARBA" id="ARBA00022691"/>
    </source>
</evidence>
<dbReference type="InterPro" id="IPR003826">
    <property type="entry name" value="AdoMetDC_fam_prok"/>
</dbReference>
<evidence type="ECO:0000256" key="1">
    <source>
        <dbReference type="ARBA" id="ARBA00001928"/>
    </source>
</evidence>
<dbReference type="GO" id="GO:0008295">
    <property type="term" value="P:spermidine biosynthetic process"/>
    <property type="evidence" value="ECO:0007669"/>
    <property type="project" value="UniProtKB-KW"/>
</dbReference>
<dbReference type="Gene3D" id="3.60.90.10">
    <property type="entry name" value="S-adenosylmethionine decarboxylase"/>
    <property type="match status" value="1"/>
</dbReference>
<dbReference type="GO" id="GO:0004014">
    <property type="term" value="F:adenosylmethionine decarboxylase activity"/>
    <property type="evidence" value="ECO:0007669"/>
    <property type="project" value="InterPro"/>
</dbReference>